<name>A0AAP7DG30_PAEAL</name>
<organism evidence="2 3">
    <name type="scientific">Paenibacillus alvei</name>
    <name type="common">Bacillus alvei</name>
    <dbReference type="NCBI Taxonomy" id="44250"/>
    <lineage>
        <taxon>Bacteria</taxon>
        <taxon>Bacillati</taxon>
        <taxon>Bacillota</taxon>
        <taxon>Bacilli</taxon>
        <taxon>Bacillales</taxon>
        <taxon>Paenibacillaceae</taxon>
        <taxon>Paenibacillus</taxon>
    </lineage>
</organism>
<gene>
    <name evidence="2" type="ORF">HMI46_01505</name>
</gene>
<dbReference type="RefSeq" id="WP_171414494.1">
    <property type="nucleotide sequence ID" value="NZ_JABFOR010000001.1"/>
</dbReference>
<proteinExistence type="predicted"/>
<reference evidence="2 3" key="1">
    <citation type="submission" date="2020-05" db="EMBL/GenBank/DDBJ databases">
        <title>Whole genome sequencing and identification of novel metabolites from Paenibacillus alvei strain JR949.</title>
        <authorList>
            <person name="Rajendhran J."/>
            <person name="Sree Pranav P."/>
            <person name="Mahalakshmi B."/>
            <person name="Karthikeyan R."/>
        </authorList>
    </citation>
    <scope>NUCLEOTIDE SEQUENCE [LARGE SCALE GENOMIC DNA]</scope>
    <source>
        <strain evidence="2 3">JR949</strain>
    </source>
</reference>
<dbReference type="SUPFAM" id="SSF55383">
    <property type="entry name" value="Copper amine oxidase, domain N"/>
    <property type="match status" value="1"/>
</dbReference>
<dbReference type="AlphaFoldDB" id="A0AAP7DG30"/>
<protein>
    <submittedName>
        <fullName evidence="2">Copper amine oxidase N-terminal domain-containing protein</fullName>
    </submittedName>
</protein>
<dbReference type="Gene3D" id="3.30.457.10">
    <property type="entry name" value="Copper amine oxidase-like, N-terminal domain"/>
    <property type="match status" value="1"/>
</dbReference>
<feature type="domain" description="Copper amine oxidase-like N-terminal" evidence="1">
    <location>
        <begin position="58"/>
        <end position="157"/>
    </location>
</feature>
<dbReference type="InterPro" id="IPR036582">
    <property type="entry name" value="Mao_N_sf"/>
</dbReference>
<sequence length="162" mass="18287">MNNVTRKWNYSLPILIGCLLISTILINSGIANAGELASHKPHKPSIPAVRVVDMDGNALSHEGLIENGMTYIPVKDLSAQLNLKVRWEAYSHTVYIEGDKSDITWSSLTDKMKVNGKDTVLTTYPKIINNKTYIPLRLLQNVFDYHFGWDSKTKTVTLLNNW</sequence>
<dbReference type="InterPro" id="IPR012854">
    <property type="entry name" value="Cu_amine_oxidase-like_N"/>
</dbReference>
<evidence type="ECO:0000259" key="1">
    <source>
        <dbReference type="Pfam" id="PF07833"/>
    </source>
</evidence>
<comment type="caution">
    <text evidence="2">The sequence shown here is derived from an EMBL/GenBank/DDBJ whole genome shotgun (WGS) entry which is preliminary data.</text>
</comment>
<dbReference type="PROSITE" id="PS51257">
    <property type="entry name" value="PROKAR_LIPOPROTEIN"/>
    <property type="match status" value="1"/>
</dbReference>
<dbReference type="Proteomes" id="UP000552038">
    <property type="component" value="Unassembled WGS sequence"/>
</dbReference>
<dbReference type="Pfam" id="PF07833">
    <property type="entry name" value="Cu_amine_oxidN1"/>
    <property type="match status" value="1"/>
</dbReference>
<dbReference type="EMBL" id="JABFOR010000001">
    <property type="protein sequence ID" value="NOJ69232.1"/>
    <property type="molecule type" value="Genomic_DNA"/>
</dbReference>
<evidence type="ECO:0000313" key="3">
    <source>
        <dbReference type="Proteomes" id="UP000552038"/>
    </source>
</evidence>
<evidence type="ECO:0000313" key="2">
    <source>
        <dbReference type="EMBL" id="NOJ69232.1"/>
    </source>
</evidence>
<accession>A0AAP7DG30</accession>